<reference evidence="1" key="1">
    <citation type="journal article" date="2023" name="G3 (Bethesda)">
        <title>A reference genome for the long-term kleptoplast-retaining sea slug Elysia crispata morphotype clarki.</title>
        <authorList>
            <person name="Eastman K.E."/>
            <person name="Pendleton A.L."/>
            <person name="Shaikh M.A."/>
            <person name="Suttiyut T."/>
            <person name="Ogas R."/>
            <person name="Tomko P."/>
            <person name="Gavelis G."/>
            <person name="Widhalm J.R."/>
            <person name="Wisecaver J.H."/>
        </authorList>
    </citation>
    <scope>NUCLEOTIDE SEQUENCE</scope>
    <source>
        <strain evidence="1">ECLA1</strain>
    </source>
</reference>
<keyword evidence="2" id="KW-1185">Reference proteome</keyword>
<sequence>MQTLQERHPEVFSAYSVMYHVLRRSNRFRAELSTDLVIKQTLMRTVKSVGGLTGGRGMGDSQTTQWLLSRPACAGMNSAMLAVTGKESATSNQLAESSNSRLRRDNKTMRCPLNFLLPRNPFACDETLRSISIGVTEDQTANADRANEVAHTILESMRNTDVKDYTFRKKVQVVSMGVKASAKVDGKALQVDPQLLFQRLVTVANGLSEELDLPSLFEYELSFPPAALFESSSLLREANKAKLADALVLAASLESEQDIELTSDIEYVLYGGSLLHRIPWRSSDTFATTDQTYVEYVQRMPRIIFDGYINGPSTKDVTHLRRLCGVI</sequence>
<accession>A0AAE1AIG8</accession>
<comment type="caution">
    <text evidence="1">The sequence shown here is derived from an EMBL/GenBank/DDBJ whole genome shotgun (WGS) entry which is preliminary data.</text>
</comment>
<gene>
    <name evidence="1" type="ORF">RRG08_013224</name>
</gene>
<name>A0AAE1AIG8_9GAST</name>
<evidence type="ECO:0000313" key="1">
    <source>
        <dbReference type="EMBL" id="KAK3787736.1"/>
    </source>
</evidence>
<proteinExistence type="predicted"/>
<organism evidence="1 2">
    <name type="scientific">Elysia crispata</name>
    <name type="common">lettuce slug</name>
    <dbReference type="NCBI Taxonomy" id="231223"/>
    <lineage>
        <taxon>Eukaryota</taxon>
        <taxon>Metazoa</taxon>
        <taxon>Spiralia</taxon>
        <taxon>Lophotrochozoa</taxon>
        <taxon>Mollusca</taxon>
        <taxon>Gastropoda</taxon>
        <taxon>Heterobranchia</taxon>
        <taxon>Euthyneura</taxon>
        <taxon>Panpulmonata</taxon>
        <taxon>Sacoglossa</taxon>
        <taxon>Placobranchoidea</taxon>
        <taxon>Plakobranchidae</taxon>
        <taxon>Elysia</taxon>
    </lineage>
</organism>
<dbReference type="Proteomes" id="UP001283361">
    <property type="component" value="Unassembled WGS sequence"/>
</dbReference>
<evidence type="ECO:0000313" key="2">
    <source>
        <dbReference type="Proteomes" id="UP001283361"/>
    </source>
</evidence>
<dbReference type="EMBL" id="JAWDGP010001842">
    <property type="protein sequence ID" value="KAK3787736.1"/>
    <property type="molecule type" value="Genomic_DNA"/>
</dbReference>
<dbReference type="AlphaFoldDB" id="A0AAE1AIG8"/>
<protein>
    <submittedName>
        <fullName evidence="1">Uncharacterized protein</fullName>
    </submittedName>
</protein>